<keyword evidence="2" id="KW-1185">Reference proteome</keyword>
<dbReference type="AlphaFoldDB" id="C7M7S9"/>
<dbReference type="eggNOG" id="ENOG5032RWC">
    <property type="taxonomic scope" value="Bacteria"/>
</dbReference>
<evidence type="ECO:0000313" key="2">
    <source>
        <dbReference type="Proteomes" id="UP000006650"/>
    </source>
</evidence>
<sequence>MRELANEKIRKLKNDQFMDKPNIILEKTFLFSLRIIELCNVLEENRKYAIANQLLRSGTSIGANIREAQNAESQQDFIHKFKIASKEAEETMYWLDLCLYSRDYPNTETEKEELLSIIYIINTIIGTMKKKLENGKMRK</sequence>
<dbReference type="STRING" id="521097.Coch_0627"/>
<dbReference type="NCBIfam" id="TIGR02436">
    <property type="entry name" value="four helix bundle protein"/>
    <property type="match status" value="1"/>
</dbReference>
<accession>C7M7S9</accession>
<dbReference type="EMBL" id="CP001632">
    <property type="protein sequence ID" value="ACU92185.1"/>
    <property type="molecule type" value="Genomic_DNA"/>
</dbReference>
<protein>
    <recommendedName>
        <fullName evidence="3">Four helix bundle protein</fullName>
    </recommendedName>
</protein>
<proteinExistence type="predicted"/>
<dbReference type="PIRSF" id="PIRSF035652">
    <property type="entry name" value="CHP02436"/>
    <property type="match status" value="1"/>
</dbReference>
<dbReference type="PANTHER" id="PTHR38471">
    <property type="entry name" value="FOUR HELIX BUNDLE PROTEIN"/>
    <property type="match status" value="1"/>
</dbReference>
<dbReference type="PANTHER" id="PTHR38471:SF2">
    <property type="entry name" value="FOUR HELIX BUNDLE PROTEIN"/>
    <property type="match status" value="1"/>
</dbReference>
<dbReference type="InterPro" id="IPR012657">
    <property type="entry name" value="23S_rRNA-intervening_sequence"/>
</dbReference>
<dbReference type="Gene3D" id="1.20.1440.60">
    <property type="entry name" value="23S rRNA-intervening sequence"/>
    <property type="match status" value="1"/>
</dbReference>
<dbReference type="Proteomes" id="UP000006650">
    <property type="component" value="Chromosome"/>
</dbReference>
<dbReference type="InterPro" id="IPR036583">
    <property type="entry name" value="23S_rRNA_IVS_sf"/>
</dbReference>
<organism evidence="1 2">
    <name type="scientific">Capnocytophaga ochracea (strain ATCC 27872 / DSM 7271 / CCUG 9716 / JCM 12966 / NCTC 12371 / SS31 / VPI 2845)</name>
    <name type="common">Bacteroides ochraceus</name>
    <dbReference type="NCBI Taxonomy" id="521097"/>
    <lineage>
        <taxon>Bacteria</taxon>
        <taxon>Pseudomonadati</taxon>
        <taxon>Bacteroidota</taxon>
        <taxon>Flavobacteriia</taxon>
        <taxon>Flavobacteriales</taxon>
        <taxon>Flavobacteriaceae</taxon>
        <taxon>Capnocytophaga</taxon>
    </lineage>
</organism>
<dbReference type="SUPFAM" id="SSF158446">
    <property type="entry name" value="IVS-encoded protein-like"/>
    <property type="match status" value="1"/>
</dbReference>
<dbReference type="Pfam" id="PF05635">
    <property type="entry name" value="23S_rRNA_IVP"/>
    <property type="match status" value="1"/>
</dbReference>
<gene>
    <name evidence="1" type="ordered locus">Coch_0627</name>
</gene>
<reference evidence="1 2" key="1">
    <citation type="journal article" date="2009" name="Stand. Genomic Sci.">
        <title>Complete genome sequence of Capnocytophaga ochracea type strain (VPI 2845).</title>
        <authorList>
            <person name="Mavrommatis K."/>
            <person name="Gronow S."/>
            <person name="Saunders E."/>
            <person name="Land M."/>
            <person name="Lapidus A."/>
            <person name="Copeland A."/>
            <person name="Glavina Del Rio T."/>
            <person name="Nolan M."/>
            <person name="Lucas S."/>
            <person name="Chen F."/>
            <person name="Tice H."/>
            <person name="Cheng J.F."/>
            <person name="Bruce D."/>
            <person name="Goodwin L."/>
            <person name="Pitluck S."/>
            <person name="Pati A."/>
            <person name="Ivanova N."/>
            <person name="Chen A."/>
            <person name="Palaniappan K."/>
            <person name="Chain P."/>
            <person name="Hauser L."/>
            <person name="Chang Y.J."/>
            <person name="Jeffries C.D."/>
            <person name="Brettin T."/>
            <person name="Detter J.C."/>
            <person name="Han C."/>
            <person name="Bristow J."/>
            <person name="Goker M."/>
            <person name="Rohde M."/>
            <person name="Eisen J.A."/>
            <person name="Markowitz V."/>
            <person name="Kyrpides N.C."/>
            <person name="Klenk H.P."/>
            <person name="Hugenholtz P."/>
        </authorList>
    </citation>
    <scope>NUCLEOTIDE SEQUENCE [LARGE SCALE GENOMIC DNA]</scope>
    <source>
        <strain evidence="2">ATCC 27872 / DSM 7271 / JCM 12966 / VPI 2845</strain>
    </source>
</reference>
<evidence type="ECO:0000313" key="1">
    <source>
        <dbReference type="EMBL" id="ACU92185.1"/>
    </source>
</evidence>
<evidence type="ECO:0008006" key="3">
    <source>
        <dbReference type="Google" id="ProtNLM"/>
    </source>
</evidence>
<dbReference type="HOGENOM" id="CLU_129874_2_0_10"/>
<name>C7M7S9_CAPOD</name>
<dbReference type="KEGG" id="coc:Coch_0627"/>